<organism evidence="1 2">
    <name type="scientific">Hyphomonas pacifica</name>
    <dbReference type="NCBI Taxonomy" id="1280941"/>
    <lineage>
        <taxon>Bacteria</taxon>
        <taxon>Pseudomonadati</taxon>
        <taxon>Pseudomonadota</taxon>
        <taxon>Alphaproteobacteria</taxon>
        <taxon>Hyphomonadales</taxon>
        <taxon>Hyphomonadaceae</taxon>
        <taxon>Hyphomonas</taxon>
    </lineage>
</organism>
<accession>A0A062TWC9</accession>
<dbReference type="AlphaFoldDB" id="A0A062TWC9"/>
<dbReference type="OrthoDB" id="9965039at2"/>
<name>A0A062TWC9_9PROT</name>
<keyword evidence="2" id="KW-1185">Reference proteome</keyword>
<dbReference type="EMBL" id="AWFB01000008">
    <property type="protein sequence ID" value="RAN34760.1"/>
    <property type="molecule type" value="Genomic_DNA"/>
</dbReference>
<sequence length="177" mass="19264">MKYIANQLREHPAAIVAVGLVVAVLALGLWRSNYHARALQKVAVLQAELNVALGEHNAAERRDLPLHPASLEKARIFHNGISPKEGQSLSDPLCTYVRTPSFAERQDDVGICESIPPAASSGDILCFSKFEVERADIPSASRDKVEGCLLTLWSDKKRLWNIKDVVIGKANGQGAAD</sequence>
<evidence type="ECO:0000313" key="2">
    <source>
        <dbReference type="Proteomes" id="UP000249123"/>
    </source>
</evidence>
<protein>
    <submittedName>
        <fullName evidence="1">Uncharacterized protein</fullName>
    </submittedName>
</protein>
<proteinExistence type="predicted"/>
<evidence type="ECO:0000313" key="1">
    <source>
        <dbReference type="EMBL" id="RAN34760.1"/>
    </source>
</evidence>
<dbReference type="Proteomes" id="UP000249123">
    <property type="component" value="Unassembled WGS sequence"/>
</dbReference>
<reference evidence="1 2" key="1">
    <citation type="submission" date="2013-04" db="EMBL/GenBank/DDBJ databases">
        <title>Hyphomonas sp. T24B3 Genome Sequencing.</title>
        <authorList>
            <person name="Lai Q."/>
            <person name="Shao Z."/>
        </authorList>
    </citation>
    <scope>NUCLEOTIDE SEQUENCE [LARGE SCALE GENOMIC DNA]</scope>
    <source>
        <strain evidence="1 2">T24B3</strain>
    </source>
</reference>
<dbReference type="RefSeq" id="WP_034824667.1">
    <property type="nucleotide sequence ID" value="NZ_AWFA01000006.1"/>
</dbReference>
<comment type="caution">
    <text evidence="1">The sequence shown here is derived from an EMBL/GenBank/DDBJ whole genome shotgun (WGS) entry which is preliminary data.</text>
</comment>
<gene>
    <name evidence="1" type="ORF">HY3_09685</name>
</gene>